<dbReference type="Proteomes" id="UP001341840">
    <property type="component" value="Unassembled WGS sequence"/>
</dbReference>
<evidence type="ECO:0000313" key="1">
    <source>
        <dbReference type="EMBL" id="MED6203540.1"/>
    </source>
</evidence>
<reference evidence="1 2" key="1">
    <citation type="journal article" date="2023" name="Plants (Basel)">
        <title>Bridging the Gap: Combining Genomics and Transcriptomics Approaches to Understand Stylosanthes scabra, an Orphan Legume from the Brazilian Caatinga.</title>
        <authorList>
            <person name="Ferreira-Neto J.R.C."/>
            <person name="da Silva M.D."/>
            <person name="Binneck E."/>
            <person name="de Melo N.F."/>
            <person name="da Silva R.H."/>
            <person name="de Melo A.L.T.M."/>
            <person name="Pandolfi V."/>
            <person name="Bustamante F.O."/>
            <person name="Brasileiro-Vidal A.C."/>
            <person name="Benko-Iseppon A.M."/>
        </authorList>
    </citation>
    <scope>NUCLEOTIDE SEQUENCE [LARGE SCALE GENOMIC DNA]</scope>
    <source>
        <tissue evidence="1">Leaves</tissue>
    </source>
</reference>
<dbReference type="EMBL" id="JASCZI010241657">
    <property type="protein sequence ID" value="MED6203540.1"/>
    <property type="molecule type" value="Genomic_DNA"/>
</dbReference>
<accession>A0ABU6Y2M0</accession>
<keyword evidence="2" id="KW-1185">Reference proteome</keyword>
<evidence type="ECO:0000313" key="2">
    <source>
        <dbReference type="Proteomes" id="UP001341840"/>
    </source>
</evidence>
<dbReference type="PANTHER" id="PTHR33978:SF4">
    <property type="entry name" value="SERINE_THREONINE-KINASE"/>
    <property type="match status" value="1"/>
</dbReference>
<organism evidence="1 2">
    <name type="scientific">Stylosanthes scabra</name>
    <dbReference type="NCBI Taxonomy" id="79078"/>
    <lineage>
        <taxon>Eukaryota</taxon>
        <taxon>Viridiplantae</taxon>
        <taxon>Streptophyta</taxon>
        <taxon>Embryophyta</taxon>
        <taxon>Tracheophyta</taxon>
        <taxon>Spermatophyta</taxon>
        <taxon>Magnoliopsida</taxon>
        <taxon>eudicotyledons</taxon>
        <taxon>Gunneridae</taxon>
        <taxon>Pentapetalae</taxon>
        <taxon>rosids</taxon>
        <taxon>fabids</taxon>
        <taxon>Fabales</taxon>
        <taxon>Fabaceae</taxon>
        <taxon>Papilionoideae</taxon>
        <taxon>50 kb inversion clade</taxon>
        <taxon>dalbergioids sensu lato</taxon>
        <taxon>Dalbergieae</taxon>
        <taxon>Pterocarpus clade</taxon>
        <taxon>Stylosanthes</taxon>
    </lineage>
</organism>
<protein>
    <submittedName>
        <fullName evidence="1">Uncharacterized protein</fullName>
    </submittedName>
</protein>
<comment type="caution">
    <text evidence="1">The sequence shown here is derived from an EMBL/GenBank/DDBJ whole genome shotgun (WGS) entry which is preliminary data.</text>
</comment>
<gene>
    <name evidence="1" type="ORF">PIB30_000627</name>
</gene>
<dbReference type="PANTHER" id="PTHR33978">
    <property type="entry name" value="SERINE/THREONINE-KINASE"/>
    <property type="match status" value="1"/>
</dbReference>
<proteinExistence type="predicted"/>
<name>A0ABU6Y2M0_9FABA</name>
<sequence length="221" mass="24143">MDTYANTTPWDCGSTLYDSFELKSFHLQLNSAIANSPRTLSMSCLPDRRAPIIQPLPHASTSSSAVSKKPFKISRSLQKLLRSVFKPNNNSNNNNKSTSSMISSSFVQVPEKYSNNNNNNNSDKERFYVVYDKSGGPVLSTIPEVPEFEITSTAPPSPEEISSFVSRSASERFAATTAIGTGLGIPCSGTRHCLREFCPILVPTEKFPSSGLIWDVGKPAI</sequence>